<dbReference type="Proteomes" id="UP000246085">
    <property type="component" value="Chromosome BRAD3257"/>
</dbReference>
<dbReference type="AlphaFoldDB" id="A0A2U3Q1R0"/>
<dbReference type="EMBL" id="LS398110">
    <property type="protein sequence ID" value="SPP95351.1"/>
    <property type="molecule type" value="Genomic_DNA"/>
</dbReference>
<gene>
    <name evidence="1" type="ORF">BRAD3257_4357</name>
</gene>
<accession>A0A2U3Q1R0</accession>
<evidence type="ECO:0000313" key="2">
    <source>
        <dbReference type="Proteomes" id="UP000246085"/>
    </source>
</evidence>
<proteinExistence type="predicted"/>
<evidence type="ECO:0000313" key="1">
    <source>
        <dbReference type="EMBL" id="SPP95351.1"/>
    </source>
</evidence>
<sequence>MEHDLGRVLLDAALVRPFAGLQRALDVNLRALLQVLLGDLAEPFIEDHDAMPFGLFLALAGVLVAPGLRGGDAQIRDRPPVLGAADFRILAEISNQNDLVDASRHRRSPLRMPLNFKRANPLPALLCAPSRRPYTLAGTGQPGTPRVIPTYSITIGFVPDLFFAATHQNIRSRADKKTIPPMEPFRVPVNGKNHLTFIKLQPLQSVAECGISETDSALSLGYGCLGISSYGRRA</sequence>
<name>A0A2U3Q1R0_9BRAD</name>
<protein>
    <submittedName>
        <fullName evidence="1">Uncharacterized protein</fullName>
    </submittedName>
</protein>
<dbReference type="KEGG" id="bvz:BRAD3257_4357"/>
<reference evidence="1 2" key="1">
    <citation type="submission" date="2018-03" db="EMBL/GenBank/DDBJ databases">
        <authorList>
            <person name="Gully D."/>
        </authorList>
    </citation>
    <scope>NUCLEOTIDE SEQUENCE [LARGE SCALE GENOMIC DNA]</scope>
    <source>
        <strain evidence="1">ORS3257</strain>
    </source>
</reference>
<organism evidence="1 2">
    <name type="scientific">Bradyrhizobium vignae</name>
    <dbReference type="NCBI Taxonomy" id="1549949"/>
    <lineage>
        <taxon>Bacteria</taxon>
        <taxon>Pseudomonadati</taxon>
        <taxon>Pseudomonadota</taxon>
        <taxon>Alphaproteobacteria</taxon>
        <taxon>Hyphomicrobiales</taxon>
        <taxon>Nitrobacteraceae</taxon>
        <taxon>Bradyrhizobium</taxon>
    </lineage>
</organism>